<dbReference type="GO" id="GO:0005737">
    <property type="term" value="C:cytoplasm"/>
    <property type="evidence" value="ECO:0000318"/>
    <property type="project" value="GO_Central"/>
</dbReference>
<dbReference type="Pfam" id="PF00076">
    <property type="entry name" value="RRM_1"/>
    <property type="match status" value="1"/>
</dbReference>
<dbReference type="PANTHER" id="PTHR11176">
    <property type="entry name" value="BOULE-RELATED"/>
    <property type="match status" value="1"/>
</dbReference>
<dbReference type="eggNOG" id="KOG0118">
    <property type="taxonomic scope" value="Eukaryota"/>
</dbReference>
<dbReference type="GO" id="GO:0008494">
    <property type="term" value="F:translation activator activity"/>
    <property type="evidence" value="ECO:0000318"/>
    <property type="project" value="GO_Central"/>
</dbReference>
<dbReference type="InterPro" id="IPR012677">
    <property type="entry name" value="Nucleotide-bd_a/b_plait_sf"/>
</dbReference>
<keyword evidence="6" id="KW-1185">Reference proteome</keyword>
<sequence length="279" mass="30524">MDAGDGTINESDLRRFFSQHGVVKEVKIISDRAGVSKGYGFVTFETQEDALKILRDCDKLNFGDKRLIIGQAIRRQHVVPHYCGLLAPGVIPEDPLCHPLDSVHLTTSTGYPYTFHNGVAYFHVPELSAQQPQSLSASPVMVTHQAQAVLPQAPCQHYQCVPGHWPWSPPQAQVVRVSQSTAPAGQLVYVPSSGVRYCPVDLAPPEGGYAHPALSIQEAAVPQAPQGQRPHPGRRRQCHPSSVAPRPRHARSPPFKPWHQERRADAPRAPPLPSAGLSE</sequence>
<dbReference type="InterPro" id="IPR000504">
    <property type="entry name" value="RRM_dom"/>
</dbReference>
<dbReference type="PANTHER" id="PTHR11176:SF10">
    <property type="entry name" value="PROTEIN BOULE-LIKE"/>
    <property type="match status" value="1"/>
</dbReference>
<organism evidence="5 6">
    <name type="scientific">Lepisosteus oculatus</name>
    <name type="common">Spotted gar</name>
    <dbReference type="NCBI Taxonomy" id="7918"/>
    <lineage>
        <taxon>Eukaryota</taxon>
        <taxon>Metazoa</taxon>
        <taxon>Chordata</taxon>
        <taxon>Craniata</taxon>
        <taxon>Vertebrata</taxon>
        <taxon>Euteleostomi</taxon>
        <taxon>Actinopterygii</taxon>
        <taxon>Neopterygii</taxon>
        <taxon>Holostei</taxon>
        <taxon>Semionotiformes</taxon>
        <taxon>Lepisosteidae</taxon>
        <taxon>Lepisosteus</taxon>
    </lineage>
</organism>
<dbReference type="SUPFAM" id="SSF54928">
    <property type="entry name" value="RNA-binding domain, RBD"/>
    <property type="match status" value="1"/>
</dbReference>
<dbReference type="EMBL" id="AHAT01011482">
    <property type="status" value="NOT_ANNOTATED_CDS"/>
    <property type="molecule type" value="Genomic_DNA"/>
</dbReference>
<accession>W5M8R7</accession>
<dbReference type="Proteomes" id="UP000018468">
    <property type="component" value="Linkage group LG12"/>
</dbReference>
<evidence type="ECO:0000259" key="4">
    <source>
        <dbReference type="PROSITE" id="PS50102"/>
    </source>
</evidence>
<evidence type="ECO:0000313" key="6">
    <source>
        <dbReference type="Proteomes" id="UP000018468"/>
    </source>
</evidence>
<dbReference type="EMBL" id="AHAT01011483">
    <property type="status" value="NOT_ANNOTATED_CDS"/>
    <property type="molecule type" value="Genomic_DNA"/>
</dbReference>
<dbReference type="GO" id="GO:0003730">
    <property type="term" value="F:mRNA 3'-UTR binding"/>
    <property type="evidence" value="ECO:0000318"/>
    <property type="project" value="GO_Central"/>
</dbReference>
<dbReference type="GeneTree" id="ENSGT00530000063480"/>
<reference evidence="5" key="3">
    <citation type="submission" date="2025-09" db="UniProtKB">
        <authorList>
            <consortium name="Ensembl"/>
        </authorList>
    </citation>
    <scope>IDENTIFICATION</scope>
</reference>
<dbReference type="EMBL" id="AHAT01011484">
    <property type="status" value="NOT_ANNOTATED_CDS"/>
    <property type="molecule type" value="Genomic_DNA"/>
</dbReference>
<evidence type="ECO:0000256" key="3">
    <source>
        <dbReference type="SAM" id="MobiDB-lite"/>
    </source>
</evidence>
<dbReference type="Gene3D" id="3.30.70.330">
    <property type="match status" value="1"/>
</dbReference>
<dbReference type="Bgee" id="ENSLOCG00000004003">
    <property type="expression patterns" value="Expressed in testis and 5 other cell types or tissues"/>
</dbReference>
<reference evidence="5" key="2">
    <citation type="submission" date="2025-08" db="UniProtKB">
        <authorList>
            <consortium name="Ensembl"/>
        </authorList>
    </citation>
    <scope>IDENTIFICATION</scope>
</reference>
<dbReference type="STRING" id="7918.ENSLOCP00000004776"/>
<dbReference type="Ensembl" id="ENSLOCT00000004784.1">
    <property type="protein sequence ID" value="ENSLOCP00000004776.1"/>
    <property type="gene ID" value="ENSLOCG00000004003.1"/>
</dbReference>
<reference evidence="6" key="1">
    <citation type="submission" date="2011-12" db="EMBL/GenBank/DDBJ databases">
        <title>The Draft Genome of Lepisosteus oculatus.</title>
        <authorList>
            <consortium name="The Broad Institute Genome Assembly &amp; Analysis Group"/>
            <consortium name="Computational R&amp;D Group"/>
            <consortium name="and Sequencing Platform"/>
            <person name="Di Palma F."/>
            <person name="Alfoldi J."/>
            <person name="Johnson J."/>
            <person name="Berlin A."/>
            <person name="Gnerre S."/>
            <person name="Jaffe D."/>
            <person name="MacCallum I."/>
            <person name="Young S."/>
            <person name="Walker B.J."/>
            <person name="Lander E.S."/>
            <person name="Lindblad-Toh K."/>
        </authorList>
    </citation>
    <scope>NUCLEOTIDE SEQUENCE [LARGE SCALE GENOMIC DNA]</scope>
</reference>
<dbReference type="HOGENOM" id="CLU_997337_0_0_1"/>
<dbReference type="PROSITE" id="PS50102">
    <property type="entry name" value="RRM"/>
    <property type="match status" value="1"/>
</dbReference>
<name>W5M8R7_LEPOC</name>
<dbReference type="GO" id="GO:0045948">
    <property type="term" value="P:positive regulation of translational initiation"/>
    <property type="evidence" value="ECO:0000318"/>
    <property type="project" value="GO_Central"/>
</dbReference>
<proteinExistence type="predicted"/>
<dbReference type="AlphaFoldDB" id="W5M8R7"/>
<dbReference type="InterPro" id="IPR035979">
    <property type="entry name" value="RBD_domain_sf"/>
</dbReference>
<dbReference type="SMART" id="SM00360">
    <property type="entry name" value="RRM"/>
    <property type="match status" value="1"/>
</dbReference>
<dbReference type="OMA" id="EPIENGC"/>
<dbReference type="InParanoid" id="W5M8R7"/>
<feature type="region of interest" description="Disordered" evidence="3">
    <location>
        <begin position="221"/>
        <end position="279"/>
    </location>
</feature>
<evidence type="ECO:0000256" key="1">
    <source>
        <dbReference type="ARBA" id="ARBA00022884"/>
    </source>
</evidence>
<feature type="domain" description="RRM" evidence="4">
    <location>
        <begin position="1"/>
        <end position="74"/>
    </location>
</feature>
<protein>
    <submittedName>
        <fullName evidence="5">Boule homolog, RNA binding protein</fullName>
    </submittedName>
</protein>
<dbReference type="GO" id="GO:0070935">
    <property type="term" value="P:3'-UTR-mediated mRNA stabilization"/>
    <property type="evidence" value="ECO:0000318"/>
    <property type="project" value="GO_Central"/>
</dbReference>
<evidence type="ECO:0000313" key="5">
    <source>
        <dbReference type="Ensembl" id="ENSLOCP00000004776.1"/>
    </source>
</evidence>
<keyword evidence="1 2" id="KW-0694">RNA-binding</keyword>
<evidence type="ECO:0000256" key="2">
    <source>
        <dbReference type="PROSITE-ProRule" id="PRU00176"/>
    </source>
</evidence>